<dbReference type="AlphaFoldDB" id="A0A3D8V881"/>
<dbReference type="RefSeq" id="WP_115844769.1">
    <property type="nucleotide sequence ID" value="NZ_QTJR01000018.1"/>
</dbReference>
<dbReference type="EMBL" id="QTJR01000018">
    <property type="protein sequence ID" value="RDY65493.1"/>
    <property type="molecule type" value="Genomic_DNA"/>
</dbReference>
<sequence>MWRQWVLRPTRSASTSSGAGSWIKELGASEERLREAVQEVGTSADEVREFLARL</sequence>
<proteinExistence type="predicted"/>
<feature type="region of interest" description="Disordered" evidence="1">
    <location>
        <begin position="1"/>
        <end position="22"/>
    </location>
</feature>
<protein>
    <submittedName>
        <fullName evidence="2">DUF3606 domain-containing protein</fullName>
    </submittedName>
</protein>
<organism evidence="2 3">
    <name type="scientific">Lysobacter soli</name>
    <dbReference type="NCBI Taxonomy" id="453783"/>
    <lineage>
        <taxon>Bacteria</taxon>
        <taxon>Pseudomonadati</taxon>
        <taxon>Pseudomonadota</taxon>
        <taxon>Gammaproteobacteria</taxon>
        <taxon>Lysobacterales</taxon>
        <taxon>Lysobacteraceae</taxon>
        <taxon>Lysobacter</taxon>
    </lineage>
</organism>
<evidence type="ECO:0000313" key="2">
    <source>
        <dbReference type="EMBL" id="RDY65493.1"/>
    </source>
</evidence>
<feature type="compositionally biased region" description="Low complexity" evidence="1">
    <location>
        <begin position="8"/>
        <end position="21"/>
    </location>
</feature>
<evidence type="ECO:0000256" key="1">
    <source>
        <dbReference type="SAM" id="MobiDB-lite"/>
    </source>
</evidence>
<evidence type="ECO:0000313" key="3">
    <source>
        <dbReference type="Proteomes" id="UP000256829"/>
    </source>
</evidence>
<name>A0A3D8V881_9GAMM</name>
<accession>A0A3D8V881</accession>
<comment type="caution">
    <text evidence="2">The sequence shown here is derived from an EMBL/GenBank/DDBJ whole genome shotgun (WGS) entry which is preliminary data.</text>
</comment>
<dbReference type="Pfam" id="PF12244">
    <property type="entry name" value="DUF3606"/>
    <property type="match status" value="1"/>
</dbReference>
<gene>
    <name evidence="2" type="ORF">DX912_17320</name>
</gene>
<keyword evidence="3" id="KW-1185">Reference proteome</keyword>
<dbReference type="InterPro" id="IPR022037">
    <property type="entry name" value="DUF3606"/>
</dbReference>
<reference evidence="2 3" key="1">
    <citation type="submission" date="2018-08" db="EMBL/GenBank/DDBJ databases">
        <title>Lysobacter soli KCTC 22011, whole genome shotgun sequence.</title>
        <authorList>
            <person name="Zhang X."/>
            <person name="Feng G."/>
            <person name="Zhu H."/>
        </authorList>
    </citation>
    <scope>NUCLEOTIDE SEQUENCE [LARGE SCALE GENOMIC DNA]</scope>
    <source>
        <strain evidence="2 3">KCTC 22011</strain>
    </source>
</reference>
<dbReference type="Proteomes" id="UP000256829">
    <property type="component" value="Unassembled WGS sequence"/>
</dbReference>